<sequence length="120" mass="13592">MATVRMRRDPNRRVQLSPETKARLDAMTPEEIEANALSDPDNPPSTEEELERGVLGRRVRLARQALGLTQEQFAERFRIPIGTLRDWEQGRRKPEAPALAYLAVIEQETDAVDRALATLS</sequence>
<organism evidence="3 4">
    <name type="scientific">Microbaculum marinum</name>
    <dbReference type="NCBI Taxonomy" id="1764581"/>
    <lineage>
        <taxon>Bacteria</taxon>
        <taxon>Pseudomonadati</taxon>
        <taxon>Pseudomonadota</taxon>
        <taxon>Alphaproteobacteria</taxon>
        <taxon>Hyphomicrobiales</taxon>
        <taxon>Tepidamorphaceae</taxon>
        <taxon>Microbaculum</taxon>
    </lineage>
</organism>
<evidence type="ECO:0000259" key="2">
    <source>
        <dbReference type="PROSITE" id="PS50943"/>
    </source>
</evidence>
<feature type="domain" description="HTH cro/C1-type" evidence="2">
    <location>
        <begin position="59"/>
        <end position="112"/>
    </location>
</feature>
<name>A0AAW9RQT8_9HYPH</name>
<dbReference type="EMBL" id="JAZHOF010000003">
    <property type="protein sequence ID" value="MEJ8571749.1"/>
    <property type="molecule type" value="Genomic_DNA"/>
</dbReference>
<accession>A0AAW9RQT8</accession>
<comment type="caution">
    <text evidence="3">The sequence shown here is derived from an EMBL/GenBank/DDBJ whole genome shotgun (WGS) entry which is preliminary data.</text>
</comment>
<dbReference type="InterPro" id="IPR010982">
    <property type="entry name" value="Lambda_DNA-bd_dom_sf"/>
</dbReference>
<proteinExistence type="predicted"/>
<dbReference type="RefSeq" id="WP_340329440.1">
    <property type="nucleotide sequence ID" value="NZ_JAZHOF010000003.1"/>
</dbReference>
<feature type="compositionally biased region" description="Basic and acidic residues" evidence="1">
    <location>
        <begin position="1"/>
        <end position="12"/>
    </location>
</feature>
<dbReference type="Proteomes" id="UP001378188">
    <property type="component" value="Unassembled WGS sequence"/>
</dbReference>
<dbReference type="Gene3D" id="1.10.260.40">
    <property type="entry name" value="lambda repressor-like DNA-binding domains"/>
    <property type="match status" value="1"/>
</dbReference>
<gene>
    <name evidence="3" type="ORF">V3328_09715</name>
</gene>
<dbReference type="InterPro" id="IPR001387">
    <property type="entry name" value="Cro/C1-type_HTH"/>
</dbReference>
<dbReference type="GO" id="GO:0003677">
    <property type="term" value="F:DNA binding"/>
    <property type="evidence" value="ECO:0007669"/>
    <property type="project" value="InterPro"/>
</dbReference>
<dbReference type="PROSITE" id="PS50943">
    <property type="entry name" value="HTH_CROC1"/>
    <property type="match status" value="1"/>
</dbReference>
<dbReference type="AlphaFoldDB" id="A0AAW9RQT8"/>
<keyword evidence="4" id="KW-1185">Reference proteome</keyword>
<dbReference type="Pfam" id="PF13560">
    <property type="entry name" value="HTH_31"/>
    <property type="match status" value="1"/>
</dbReference>
<feature type="region of interest" description="Disordered" evidence="1">
    <location>
        <begin position="1"/>
        <end position="52"/>
    </location>
</feature>
<dbReference type="SUPFAM" id="SSF47413">
    <property type="entry name" value="lambda repressor-like DNA-binding domains"/>
    <property type="match status" value="1"/>
</dbReference>
<evidence type="ECO:0000313" key="4">
    <source>
        <dbReference type="Proteomes" id="UP001378188"/>
    </source>
</evidence>
<protein>
    <submittedName>
        <fullName evidence="3">Helix-turn-helix domain-containing protein</fullName>
    </submittedName>
</protein>
<evidence type="ECO:0000313" key="3">
    <source>
        <dbReference type="EMBL" id="MEJ8571749.1"/>
    </source>
</evidence>
<reference evidence="3 4" key="1">
    <citation type="submission" date="2024-02" db="EMBL/GenBank/DDBJ databases">
        <title>Genome analysis and characterization of Microbaculum marinisediminis sp. nov., isolated from marine sediment.</title>
        <authorList>
            <person name="Du Z.-J."/>
            <person name="Ye Y.-Q."/>
            <person name="Zhang Z.-R."/>
            <person name="Yuan S.-M."/>
            <person name="Zhang X.-Y."/>
        </authorList>
    </citation>
    <scope>NUCLEOTIDE SEQUENCE [LARGE SCALE GENOMIC DNA]</scope>
    <source>
        <strain evidence="3 4">SDUM1044001</strain>
    </source>
</reference>
<evidence type="ECO:0000256" key="1">
    <source>
        <dbReference type="SAM" id="MobiDB-lite"/>
    </source>
</evidence>
<dbReference type="CDD" id="cd00093">
    <property type="entry name" value="HTH_XRE"/>
    <property type="match status" value="1"/>
</dbReference>
<dbReference type="SMART" id="SM00530">
    <property type="entry name" value="HTH_XRE"/>
    <property type="match status" value="1"/>
</dbReference>